<evidence type="ECO:0000259" key="5">
    <source>
        <dbReference type="Pfam" id="PF10433"/>
    </source>
</evidence>
<feature type="domain" description="RSE1/DDB1/CPSF1 second beta-propeller" evidence="6">
    <location>
        <begin position="607"/>
        <end position="915"/>
    </location>
</feature>
<dbReference type="Gene3D" id="2.130.10.10">
    <property type="entry name" value="YVTN repeat-like/Quinoprotein amine dehydrogenase"/>
    <property type="match status" value="2"/>
</dbReference>
<comment type="caution">
    <text evidence="7">The sequence shown here is derived from an EMBL/GenBank/DDBJ whole genome shotgun (WGS) entry which is preliminary data.</text>
</comment>
<dbReference type="FunCoup" id="A0A1Z5TTE4">
    <property type="interactions" value="1978"/>
</dbReference>
<gene>
    <name evidence="7" type="ORF">BTJ68_00696</name>
</gene>
<evidence type="ECO:0000259" key="6">
    <source>
        <dbReference type="Pfam" id="PF23726"/>
    </source>
</evidence>
<dbReference type="InterPro" id="IPR004871">
    <property type="entry name" value="RSE1/DDB1/CPSF1_C"/>
</dbReference>
<dbReference type="Pfam" id="PF23726">
    <property type="entry name" value="Beta-prop_RSE1_2nd"/>
    <property type="match status" value="1"/>
</dbReference>
<feature type="domain" description="RSE1/DDB1/CPSF1 first beta-propeller" evidence="5">
    <location>
        <begin position="12"/>
        <end position="426"/>
    </location>
</feature>
<name>A0A1Z5TTE4_HORWE</name>
<evidence type="ECO:0000313" key="8">
    <source>
        <dbReference type="Proteomes" id="UP000194280"/>
    </source>
</evidence>
<keyword evidence="8" id="KW-1185">Reference proteome</keyword>
<comment type="subcellular location">
    <subcellularLocation>
        <location evidence="1">Nucleus</location>
    </subcellularLocation>
</comment>
<evidence type="ECO:0000256" key="3">
    <source>
        <dbReference type="SAM" id="MobiDB-lite"/>
    </source>
</evidence>
<accession>A0A1Z5TTE4</accession>
<evidence type="ECO:0000313" key="7">
    <source>
        <dbReference type="EMBL" id="OTA39248.1"/>
    </source>
</evidence>
<proteinExistence type="predicted"/>
<dbReference type="GO" id="GO:0005634">
    <property type="term" value="C:nucleus"/>
    <property type="evidence" value="ECO:0007669"/>
    <property type="project" value="UniProtKB-SubCell"/>
</dbReference>
<dbReference type="PANTHER" id="PTHR10644">
    <property type="entry name" value="DNA REPAIR/RNA PROCESSING CPSF FAMILY"/>
    <property type="match status" value="1"/>
</dbReference>
<dbReference type="GO" id="GO:0003676">
    <property type="term" value="F:nucleic acid binding"/>
    <property type="evidence" value="ECO:0007669"/>
    <property type="project" value="InterPro"/>
</dbReference>
<evidence type="ECO:0000259" key="4">
    <source>
        <dbReference type="Pfam" id="PF03178"/>
    </source>
</evidence>
<reference evidence="7 8" key="1">
    <citation type="submission" date="2017-01" db="EMBL/GenBank/DDBJ databases">
        <title>The recent genome duplication of the halophilic yeast Hortaea werneckii: insights from long-read sequencing.</title>
        <authorList>
            <person name="Sinha S."/>
            <person name="Flibotte S."/>
            <person name="Neira M."/>
            <person name="Lenassi M."/>
            <person name="Gostincar C."/>
            <person name="Stajich J.E."/>
            <person name="Nislow C.E."/>
        </authorList>
    </citation>
    <scope>NUCLEOTIDE SEQUENCE [LARGE SCALE GENOMIC DNA]</scope>
    <source>
        <strain evidence="7 8">EXF-2000</strain>
    </source>
</reference>
<keyword evidence="2" id="KW-0539">Nucleus</keyword>
<evidence type="ECO:0000256" key="1">
    <source>
        <dbReference type="ARBA" id="ARBA00004123"/>
    </source>
</evidence>
<dbReference type="VEuPathDB" id="FungiDB:BTJ68_00696"/>
<dbReference type="EMBL" id="MUNK01000004">
    <property type="protein sequence ID" value="OTA39248.1"/>
    <property type="molecule type" value="Genomic_DNA"/>
</dbReference>
<dbReference type="STRING" id="1157616.A0A1Z5TTE4"/>
<feature type="region of interest" description="Disordered" evidence="3">
    <location>
        <begin position="178"/>
        <end position="207"/>
    </location>
</feature>
<dbReference type="OrthoDB" id="6109at2759"/>
<dbReference type="Pfam" id="PF10433">
    <property type="entry name" value="Beta-prop_RSE1_1st"/>
    <property type="match status" value="1"/>
</dbReference>
<feature type="domain" description="RSE1/DDB1/CPSF1 C-terminal" evidence="4">
    <location>
        <begin position="993"/>
        <end position="1334"/>
    </location>
</feature>
<dbReference type="InterPro" id="IPR050358">
    <property type="entry name" value="RSE1/DDB1/CFT1"/>
</dbReference>
<dbReference type="InterPro" id="IPR018846">
    <property type="entry name" value="Beta-prop_RSE1/DDB1/CPSF1_1st"/>
</dbReference>
<dbReference type="Proteomes" id="UP000194280">
    <property type="component" value="Unassembled WGS sequence"/>
</dbReference>
<sequence>MQCYTELIPPSAVTHAVSLPFLGPHANNLVVAKTSLLQIFAAKHVIRATADGGNDGSSKLALVGEYSLAGTVTALQPVKISTSRTGGAALLVAFKDAKLSLIEWDPENYRINTISIHYYEGENIITQPFGPSIAESESFLTVDPSSRCAALKFGQRHLAILPFRQAGDEVAEEVENGLDTDMAEPQGSALKRTTTNAEAEEETKPTPYKPSFVLPLTMLDPALTHPVDLAFLHEYREPTFGVLSSSQEPSCALLEERRDCLTYTVFTLDLEQRASTNLISVSKLPTDLWRVIPLALPVGGALLVGTNEIVHIDQSGKTSAVAVNEYARQASNLNMADQSDLGMKLEGCELEVIDPTTGDMLLVQGNGNLAILTFKLVGRNIAGMTVVPVTHEQGGYQNALAPSSVAVVSSRSVFIGSEDGDSVLLGWAKDTSGLTRKRSHAQMVGAENAVDDVEGAEDMDEDDLYAPTNEVVKRTTSVTSQTAGDDAASYHFHIQDELQSLAPINKTCLGRKPSPANDKLELLAGVGRGNASRAAFLSREIILQQHRSTHFSNAKAAFTACVRSKEVAASATEARDNILFIFDGTETKVYDLAEMSAIGESEEASDEFYTERRETEFESEGETIAIGTLGNGTRLVQGRRTELRTYDHELGLSQIIPMVDEETDAELEVVAVSFSDPYVLVLRDDSSLQVLKIEKSGDVEPLDDSEASKASKWLSGCLYAGDLTGGQCCAFLLTEEGRLSVLALPTLQLVYATPTLPFLPPVLWPNMAQRRGGKEALTELLVTDLGTSDVKRPYLIARTSLDDLAMYEPFWYTGDNSDPRNSGFEGLRWRKVPNTYVPKYDENLDTEAADACPGLLKAAEIGGRHCVYVPGSSPSLLVKESTSLPRVLGLRSSAVKSFTSVNRAGFLDGFALVEGDGSFVEYNLPSGAAFGSGWHVQKLALGEPAEEVRHLAYHGGRGVYVVATCRLADFYLVDQEGHVETDGATLRPQIPQYTLHLLSAKSRQVIQSFPMPYTELITSLKVMQLEVSEHTHVQKPMVVVGTATQRGEDMPAKGAVTVFDIIDVVPDPDLPESGIKLEVAAREDTKGHVTALEPFPGGLIGTAQGLKIMIRGLKEDGSCLPVAFMDGLCQFTELKSLGRSGLWLAGDAWKGLWFGGFVEEPYRLSHLAKTRTHMEVIAADFLPFDGQLSIVIVDAEMDLHVMQFDPENPKSLGGQRLLHRSTFHLGHFASGMSLLPSTLAPFAEQPLTNGHAEDTTPDAQAPSLQHVLTTFQSGAVGLITPVDEATYRRLSALHAHLSSILEHAAGLNPRAYRAVESEGFGARGIVDGSLVQRISELGAVRRAEVLGRAGADTWSLRSDLEILGGGGLSYL</sequence>
<protein>
    <recommendedName>
        <fullName evidence="9">Protein CFT1</fullName>
    </recommendedName>
</protein>
<dbReference type="InterPro" id="IPR015943">
    <property type="entry name" value="WD40/YVTN_repeat-like_dom_sf"/>
</dbReference>
<dbReference type="InterPro" id="IPR058543">
    <property type="entry name" value="Beta-prop_RSE1/DDB1/CPSF1_2nd"/>
</dbReference>
<evidence type="ECO:0008006" key="9">
    <source>
        <dbReference type="Google" id="ProtNLM"/>
    </source>
</evidence>
<dbReference type="Pfam" id="PF03178">
    <property type="entry name" value="CPSF_A"/>
    <property type="match status" value="1"/>
</dbReference>
<organism evidence="7 8">
    <name type="scientific">Hortaea werneckii EXF-2000</name>
    <dbReference type="NCBI Taxonomy" id="1157616"/>
    <lineage>
        <taxon>Eukaryota</taxon>
        <taxon>Fungi</taxon>
        <taxon>Dikarya</taxon>
        <taxon>Ascomycota</taxon>
        <taxon>Pezizomycotina</taxon>
        <taxon>Dothideomycetes</taxon>
        <taxon>Dothideomycetidae</taxon>
        <taxon>Mycosphaerellales</taxon>
        <taxon>Teratosphaeriaceae</taxon>
        <taxon>Hortaea</taxon>
    </lineage>
</organism>
<dbReference type="InParanoid" id="A0A1Z5TTE4"/>
<evidence type="ECO:0000256" key="2">
    <source>
        <dbReference type="ARBA" id="ARBA00023242"/>
    </source>
</evidence>